<protein>
    <submittedName>
        <fullName evidence="3">Unplaced genomic scaffold GYMLUscaffold_101, whole genome shotgun sequence</fullName>
    </submittedName>
</protein>
<feature type="region of interest" description="Disordered" evidence="1">
    <location>
        <begin position="12"/>
        <end position="48"/>
    </location>
</feature>
<evidence type="ECO:0000256" key="2">
    <source>
        <dbReference type="SAM" id="Phobius"/>
    </source>
</evidence>
<dbReference type="EMBL" id="KN834849">
    <property type="protein sequence ID" value="KIK52034.1"/>
    <property type="molecule type" value="Genomic_DNA"/>
</dbReference>
<organism evidence="3 4">
    <name type="scientific">Collybiopsis luxurians FD-317 M1</name>
    <dbReference type="NCBI Taxonomy" id="944289"/>
    <lineage>
        <taxon>Eukaryota</taxon>
        <taxon>Fungi</taxon>
        <taxon>Dikarya</taxon>
        <taxon>Basidiomycota</taxon>
        <taxon>Agaricomycotina</taxon>
        <taxon>Agaricomycetes</taxon>
        <taxon>Agaricomycetidae</taxon>
        <taxon>Agaricales</taxon>
        <taxon>Marasmiineae</taxon>
        <taxon>Omphalotaceae</taxon>
        <taxon>Collybiopsis</taxon>
        <taxon>Collybiopsis luxurians</taxon>
    </lineage>
</organism>
<evidence type="ECO:0000313" key="3">
    <source>
        <dbReference type="EMBL" id="KIK52034.1"/>
    </source>
</evidence>
<gene>
    <name evidence="3" type="ORF">GYMLUDRAFT_372032</name>
</gene>
<dbReference type="AlphaFoldDB" id="A0A0D0BQZ6"/>
<accession>A0A0D0BQZ6</accession>
<dbReference type="Proteomes" id="UP000053593">
    <property type="component" value="Unassembled WGS sequence"/>
</dbReference>
<feature type="transmembrane region" description="Helical" evidence="2">
    <location>
        <begin position="66"/>
        <end position="95"/>
    </location>
</feature>
<keyword evidence="2" id="KW-1133">Transmembrane helix</keyword>
<evidence type="ECO:0000256" key="1">
    <source>
        <dbReference type="SAM" id="MobiDB-lite"/>
    </source>
</evidence>
<dbReference type="HOGENOM" id="CLU_1563035_0_0_1"/>
<keyword evidence="2" id="KW-0812">Transmembrane</keyword>
<feature type="transmembrane region" description="Helical" evidence="2">
    <location>
        <begin position="132"/>
        <end position="149"/>
    </location>
</feature>
<reference evidence="3 4" key="1">
    <citation type="submission" date="2014-04" db="EMBL/GenBank/DDBJ databases">
        <title>Evolutionary Origins and Diversification of the Mycorrhizal Mutualists.</title>
        <authorList>
            <consortium name="DOE Joint Genome Institute"/>
            <consortium name="Mycorrhizal Genomics Consortium"/>
            <person name="Kohler A."/>
            <person name="Kuo A."/>
            <person name="Nagy L.G."/>
            <person name="Floudas D."/>
            <person name="Copeland A."/>
            <person name="Barry K.W."/>
            <person name="Cichocki N."/>
            <person name="Veneault-Fourrey C."/>
            <person name="LaButti K."/>
            <person name="Lindquist E.A."/>
            <person name="Lipzen A."/>
            <person name="Lundell T."/>
            <person name="Morin E."/>
            <person name="Murat C."/>
            <person name="Riley R."/>
            <person name="Ohm R."/>
            <person name="Sun H."/>
            <person name="Tunlid A."/>
            <person name="Henrissat B."/>
            <person name="Grigoriev I.V."/>
            <person name="Hibbett D.S."/>
            <person name="Martin F."/>
        </authorList>
    </citation>
    <scope>NUCLEOTIDE SEQUENCE [LARGE SCALE GENOMIC DNA]</scope>
    <source>
        <strain evidence="3 4">FD-317 M1</strain>
    </source>
</reference>
<proteinExistence type="predicted"/>
<name>A0A0D0BQZ6_9AGAR</name>
<evidence type="ECO:0000313" key="4">
    <source>
        <dbReference type="Proteomes" id="UP000053593"/>
    </source>
</evidence>
<keyword evidence="2" id="KW-0472">Membrane</keyword>
<sequence>MKMIDMRMQTLTSSTNLETKKNSRTGTPSLSERGSAHAQSLDKPSAPRPFHTIKPFGILDGGALEALLCCLAASAAAAAASCSFFAALSAALLLVRGTILGGNEMLLGRGLSFGFSASSGAGEGEAVSSDSLVILLLLVATLAVLLALVEPKGRVTEEEVDCLETDGGLPG</sequence>
<keyword evidence="4" id="KW-1185">Reference proteome</keyword>